<keyword evidence="3" id="KW-0677">Repeat</keyword>
<proteinExistence type="predicted"/>
<keyword evidence="2" id="KW-0964">Secreted</keyword>
<evidence type="ECO:0000259" key="4">
    <source>
        <dbReference type="PROSITE" id="PS51995"/>
    </source>
</evidence>
<dbReference type="AlphaFoldDB" id="A0A1I0BD04"/>
<dbReference type="PANTHER" id="PTHR23084">
    <property type="entry name" value="PHOSPHATIDYLINOSITOL-4-PHOSPHATE 5-KINASE RELATED"/>
    <property type="match status" value="1"/>
</dbReference>
<dbReference type="SUPFAM" id="SSF55486">
    <property type="entry name" value="Metalloproteases ('zincins'), catalytic domain"/>
    <property type="match status" value="1"/>
</dbReference>
<dbReference type="InterPro" id="IPR047568">
    <property type="entry name" value="ATLF-like_dom"/>
</dbReference>
<feature type="domain" description="ATLF-like" evidence="4">
    <location>
        <begin position="236"/>
        <end position="428"/>
    </location>
</feature>
<dbReference type="PROSITE" id="PS51995">
    <property type="entry name" value="ATLF"/>
    <property type="match status" value="1"/>
</dbReference>
<gene>
    <name evidence="5" type="ORF">SAMN03080614_103711</name>
</gene>
<evidence type="ECO:0000313" key="6">
    <source>
        <dbReference type="Proteomes" id="UP000243819"/>
    </source>
</evidence>
<name>A0A1I0BD04_9FIRM</name>
<dbReference type="Gene3D" id="3.40.390.10">
    <property type="entry name" value="Collagenase (Catalytic Domain)"/>
    <property type="match status" value="1"/>
</dbReference>
<dbReference type="SUPFAM" id="SSF82185">
    <property type="entry name" value="Histone H3 K4-specific methyltransferase SET7/9 N-terminal domain"/>
    <property type="match status" value="1"/>
</dbReference>
<dbReference type="STRING" id="1120990.SAMN03080614_103711"/>
<keyword evidence="6" id="KW-1185">Reference proteome</keyword>
<evidence type="ECO:0000256" key="2">
    <source>
        <dbReference type="ARBA" id="ARBA00022525"/>
    </source>
</evidence>
<protein>
    <submittedName>
        <fullName evidence="5">MORN repeat-containing protein</fullName>
    </submittedName>
</protein>
<dbReference type="Pfam" id="PF02493">
    <property type="entry name" value="MORN"/>
    <property type="match status" value="5"/>
</dbReference>
<dbReference type="OrthoDB" id="86212at2"/>
<dbReference type="Proteomes" id="UP000243819">
    <property type="component" value="Unassembled WGS sequence"/>
</dbReference>
<sequence length="575" mass="67056">MKRKSIYILLFIFILTSVVLLPSPGSTIYYTDGAVKSVFAGDTVTIFYPNGSILYSGEFRDGLAHGYGLYYDKDGILLYEGDWDQGFITGYGYDFYPSGEIKYQGYWKKGHYHGEGTKFNENGEVLYEGNWYYGLPNGQGKLYEDGNLVYSGEFVNGLKHGYGEEYLDGKLHYSGLWYEGSYYLYDSFYLPDGTKLPPALGRYYLEAFKKYGYEKAVAIISPLVKDINTIEKASDDQYFKYLMYRHLELPQRYNQNTVISIIREFKKVPIGIFEDLVALGVKHRLITGSIRNQREFQDTSHSTRGISLNQATGITSTSNKLMVTRLDRGNPVATALHELGHGVDFFLLNHISKDGEFDNLRLKEGPVMFKNSYINTSYFIDYHEEYFAEFFAQIFLPDEMKLFGGARNLEEIKERAPKTYDFFEEHVLNYESKYIKRTTIPDTLVAKDLNVNFRIKEITEERVKVEVLRDSSVYLLSSSSNLEDLRERFQMDREEIIRLVYKEENLLKSVNFGHTKNYIIYLAIDENNNYTLGETEKLWSREMYYNRDKGNPLRIEERQRMIFYLIGYLRSLINR</sequence>
<evidence type="ECO:0000256" key="3">
    <source>
        <dbReference type="ARBA" id="ARBA00022737"/>
    </source>
</evidence>
<dbReference type="SMART" id="SM00698">
    <property type="entry name" value="MORN"/>
    <property type="match status" value="5"/>
</dbReference>
<dbReference type="Gene3D" id="2.20.110.10">
    <property type="entry name" value="Histone H3 K4-specific methyltransferase SET7/9 N-terminal domain"/>
    <property type="match status" value="2"/>
</dbReference>
<evidence type="ECO:0000313" key="5">
    <source>
        <dbReference type="EMBL" id="SET04724.1"/>
    </source>
</evidence>
<comment type="subcellular location">
    <subcellularLocation>
        <location evidence="1">Secreted</location>
    </subcellularLocation>
</comment>
<dbReference type="RefSeq" id="WP_091351089.1">
    <property type="nucleotide sequence ID" value="NZ_FOIF01000037.1"/>
</dbReference>
<accession>A0A1I0BD04</accession>
<reference evidence="6" key="1">
    <citation type="submission" date="2016-10" db="EMBL/GenBank/DDBJ databases">
        <authorList>
            <person name="Varghese N."/>
            <person name="Submissions S."/>
        </authorList>
    </citation>
    <scope>NUCLEOTIDE SEQUENCE [LARGE SCALE GENOMIC DNA]</scope>
    <source>
        <strain evidence="6">DSM 13577</strain>
    </source>
</reference>
<dbReference type="GO" id="GO:0005576">
    <property type="term" value="C:extracellular region"/>
    <property type="evidence" value="ECO:0007669"/>
    <property type="project" value="UniProtKB-SubCell"/>
</dbReference>
<evidence type="ECO:0000256" key="1">
    <source>
        <dbReference type="ARBA" id="ARBA00004613"/>
    </source>
</evidence>
<dbReference type="Pfam" id="PF07737">
    <property type="entry name" value="ATLF"/>
    <property type="match status" value="1"/>
</dbReference>
<dbReference type="InterPro" id="IPR014781">
    <property type="entry name" value="Anthrax_toxin_lethal/edema_N/C"/>
</dbReference>
<dbReference type="InterPro" id="IPR003409">
    <property type="entry name" value="MORN"/>
</dbReference>
<dbReference type="EMBL" id="FOIF01000037">
    <property type="protein sequence ID" value="SET04724.1"/>
    <property type="molecule type" value="Genomic_DNA"/>
</dbReference>
<dbReference type="GO" id="GO:0008237">
    <property type="term" value="F:metallopeptidase activity"/>
    <property type="evidence" value="ECO:0007669"/>
    <property type="project" value="InterPro"/>
</dbReference>
<dbReference type="InterPro" id="IPR024079">
    <property type="entry name" value="MetalloPept_cat_dom_sf"/>
</dbReference>
<dbReference type="PANTHER" id="PTHR23084:SF263">
    <property type="entry name" value="MORN REPEAT-CONTAINING PROTEIN 1"/>
    <property type="match status" value="1"/>
</dbReference>
<organism evidence="5 6">
    <name type="scientific">Anaerobranca gottschalkii DSM 13577</name>
    <dbReference type="NCBI Taxonomy" id="1120990"/>
    <lineage>
        <taxon>Bacteria</taxon>
        <taxon>Bacillati</taxon>
        <taxon>Bacillota</taxon>
        <taxon>Clostridia</taxon>
        <taxon>Eubacteriales</taxon>
        <taxon>Proteinivoracaceae</taxon>
        <taxon>Anaerobranca</taxon>
    </lineage>
</organism>